<dbReference type="EMBL" id="CP143807">
    <property type="protein sequence ID" value="WVO19593.1"/>
    <property type="molecule type" value="Genomic_DNA"/>
</dbReference>
<dbReference type="GeneID" id="89987657"/>
<proteinExistence type="predicted"/>
<sequence>MGSRQSQQPSPRHDFNGPLLGGHYPGDFSIISGVGYCSFKLDVRIWVFSSLTTWAEGNARFEQGLTTIIEYQEGKIWLRPTRTLGTAILEHYPEVPPGQKISPPPAYGTWNNEKSGMTVRKKNH</sequence>
<dbReference type="Proteomes" id="UP001432216">
    <property type="component" value="Chromosome 2"/>
</dbReference>
<organism evidence="2 3">
    <name type="scientific">Cryptococcus decagattii</name>
    <dbReference type="NCBI Taxonomy" id="1859122"/>
    <lineage>
        <taxon>Eukaryota</taxon>
        <taxon>Fungi</taxon>
        <taxon>Dikarya</taxon>
        <taxon>Basidiomycota</taxon>
        <taxon>Agaricomycotina</taxon>
        <taxon>Tremellomycetes</taxon>
        <taxon>Tremellales</taxon>
        <taxon>Cryptococcaceae</taxon>
        <taxon>Cryptococcus</taxon>
        <taxon>Cryptococcus gattii species complex</taxon>
    </lineage>
</organism>
<accession>A0ABZ2AQX9</accession>
<reference evidence="2 3" key="1">
    <citation type="submission" date="2024-01" db="EMBL/GenBank/DDBJ databases">
        <title>Comparative genomics of Cryptococcus and Kwoniella reveals pathogenesis evolution and contrasting modes of karyotype evolution via chromosome fusion or intercentromeric recombination.</title>
        <authorList>
            <person name="Coelho M.A."/>
            <person name="David-Palma M."/>
            <person name="Shea T."/>
            <person name="Bowers K."/>
            <person name="McGinley-Smith S."/>
            <person name="Mohammad A.W."/>
            <person name="Gnirke A."/>
            <person name="Yurkov A.M."/>
            <person name="Nowrousian M."/>
            <person name="Sun S."/>
            <person name="Cuomo C.A."/>
            <person name="Heitman J."/>
        </authorList>
    </citation>
    <scope>NUCLEOTIDE SEQUENCE [LARGE SCALE GENOMIC DNA]</scope>
    <source>
        <strain evidence="2 3">7685027</strain>
    </source>
</reference>
<name>A0ABZ2AQX9_9TREE</name>
<dbReference type="RefSeq" id="XP_064718833.1">
    <property type="nucleotide sequence ID" value="XM_064862761.1"/>
</dbReference>
<protein>
    <submittedName>
        <fullName evidence="2">Uncharacterized protein</fullName>
    </submittedName>
</protein>
<gene>
    <name evidence="2" type="ORF">IAS62_000881</name>
</gene>
<keyword evidence="3" id="KW-1185">Reference proteome</keyword>
<evidence type="ECO:0000313" key="3">
    <source>
        <dbReference type="Proteomes" id="UP001432216"/>
    </source>
</evidence>
<evidence type="ECO:0000313" key="2">
    <source>
        <dbReference type="EMBL" id="WVO19593.1"/>
    </source>
</evidence>
<feature type="region of interest" description="Disordered" evidence="1">
    <location>
        <begin position="93"/>
        <end position="124"/>
    </location>
</feature>
<evidence type="ECO:0000256" key="1">
    <source>
        <dbReference type="SAM" id="MobiDB-lite"/>
    </source>
</evidence>